<feature type="domain" description="VRR-NUC" evidence="10">
    <location>
        <begin position="879"/>
        <end position="971"/>
    </location>
</feature>
<evidence type="ECO:0000256" key="2">
    <source>
        <dbReference type="ARBA" id="ARBA00005533"/>
    </source>
</evidence>
<gene>
    <name evidence="11" type="ORF">TRSC58_04764</name>
</gene>
<reference evidence="11 12" key="1">
    <citation type="submission" date="2013-07" db="EMBL/GenBank/DDBJ databases">
        <authorList>
            <person name="Stoco P.H."/>
            <person name="Wagner G."/>
            <person name="Gerber A."/>
            <person name="Zaha A."/>
            <person name="Thompson C."/>
            <person name="Bartholomeu D.C."/>
            <person name="Luckemeyer D.D."/>
            <person name="Bahia D."/>
            <person name="Loreto E."/>
            <person name="Prestes E.B."/>
            <person name="Lima F.M."/>
            <person name="Rodrigues-Luiz G."/>
            <person name="Vallejo G.A."/>
            <person name="Filho J.F."/>
            <person name="Monteiro K.M."/>
            <person name="Tyler K.M."/>
            <person name="de Almeida L.G."/>
            <person name="Ortiz M.F."/>
            <person name="Siervo M.A."/>
            <person name="de Moraes M.H."/>
            <person name="Cunha O.L."/>
            <person name="Mendonca-Neto R."/>
            <person name="Silva R."/>
            <person name="Teixeira S.M."/>
            <person name="Murta S.M."/>
            <person name="Sincero T.C."/>
            <person name="Mendes T.A."/>
            <person name="Urmenyi T.P."/>
            <person name="Silva V.G."/>
            <person name="da Rocha W.D."/>
            <person name="Andersson B."/>
            <person name="Romanha A.J."/>
            <person name="Steindel M."/>
            <person name="de Vasconcelos A.T."/>
            <person name="Grisard E.C."/>
        </authorList>
    </citation>
    <scope>NUCLEOTIDE SEQUENCE [LARGE SCALE GENOMIC DNA]</scope>
    <source>
        <strain evidence="11 12">SC58</strain>
    </source>
</reference>
<keyword evidence="8" id="KW-0539">Nucleus</keyword>
<evidence type="ECO:0000256" key="5">
    <source>
        <dbReference type="ARBA" id="ARBA00022801"/>
    </source>
</evidence>
<protein>
    <recommendedName>
        <fullName evidence="8">Fanconi-associated nuclease</fullName>
        <ecNumber evidence="8">3.1.4.1</ecNumber>
    </recommendedName>
</protein>
<dbReference type="InterPro" id="IPR014883">
    <property type="entry name" value="VRR_NUC"/>
</dbReference>
<feature type="region of interest" description="Disordered" evidence="9">
    <location>
        <begin position="403"/>
        <end position="434"/>
    </location>
</feature>
<comment type="similarity">
    <text evidence="2 8">Belongs to the FAN1 family.</text>
</comment>
<keyword evidence="3 8" id="KW-0540">Nuclease</keyword>
<dbReference type="GO" id="GO:0008409">
    <property type="term" value="F:5'-3' exonuclease activity"/>
    <property type="evidence" value="ECO:0007669"/>
    <property type="project" value="TreeGrafter"/>
</dbReference>
<feature type="region of interest" description="Disordered" evidence="9">
    <location>
        <begin position="798"/>
        <end position="838"/>
    </location>
</feature>
<keyword evidence="8" id="KW-0227">DNA damage</keyword>
<keyword evidence="5 8" id="KW-0378">Hydrolase</keyword>
<evidence type="ECO:0000256" key="7">
    <source>
        <dbReference type="ARBA" id="ARBA00023211"/>
    </source>
</evidence>
<proteinExistence type="inferred from homology"/>
<dbReference type="GO" id="GO:0005634">
    <property type="term" value="C:nucleus"/>
    <property type="evidence" value="ECO:0007669"/>
    <property type="project" value="UniProtKB-SubCell"/>
</dbReference>
<dbReference type="InterPro" id="IPR033315">
    <property type="entry name" value="Fan1-like"/>
</dbReference>
<keyword evidence="7 8" id="KW-0464">Manganese</keyword>
<feature type="compositionally biased region" description="Basic and acidic residues" evidence="9">
    <location>
        <begin position="806"/>
        <end position="820"/>
    </location>
</feature>
<evidence type="ECO:0000259" key="10">
    <source>
        <dbReference type="SMART" id="SM00990"/>
    </source>
</evidence>
<evidence type="ECO:0000256" key="3">
    <source>
        <dbReference type="ARBA" id="ARBA00022722"/>
    </source>
</evidence>
<comment type="function">
    <text evidence="8">Nuclease required for the repair of DNA interstrand cross-links (ICL). Acts as a 5'-3' exonuclease that anchors at a cut end of DNA and cleaves DNA successively at every third nucleotide, allowing to excise an ICL from one strand through flanking incisions.</text>
</comment>
<dbReference type="OrthoDB" id="76364at2759"/>
<feature type="compositionally biased region" description="Basic and acidic residues" evidence="9">
    <location>
        <begin position="177"/>
        <end position="193"/>
    </location>
</feature>
<dbReference type="SMART" id="SM00990">
    <property type="entry name" value="VRR_NUC"/>
    <property type="match status" value="1"/>
</dbReference>
<dbReference type="GO" id="GO:0036297">
    <property type="term" value="P:interstrand cross-link repair"/>
    <property type="evidence" value="ECO:0007669"/>
    <property type="project" value="InterPro"/>
</dbReference>
<dbReference type="Proteomes" id="UP000031737">
    <property type="component" value="Unassembled WGS sequence"/>
</dbReference>
<keyword evidence="12" id="KW-1185">Reference proteome</keyword>
<dbReference type="GO" id="GO:0017108">
    <property type="term" value="F:5'-flap endonuclease activity"/>
    <property type="evidence" value="ECO:0007669"/>
    <property type="project" value="TreeGrafter"/>
</dbReference>
<keyword evidence="4 8" id="KW-0479">Metal-binding</keyword>
<dbReference type="Gene3D" id="3.40.1350.10">
    <property type="match status" value="1"/>
</dbReference>
<dbReference type="EC" id="3.1.4.1" evidence="8"/>
<feature type="region of interest" description="Disordered" evidence="9">
    <location>
        <begin position="176"/>
        <end position="212"/>
    </location>
</feature>
<dbReference type="InterPro" id="IPR011856">
    <property type="entry name" value="tRNA_endonuc-like_dom_sf"/>
</dbReference>
<evidence type="ECO:0000256" key="9">
    <source>
        <dbReference type="SAM" id="MobiDB-lite"/>
    </source>
</evidence>
<dbReference type="GO" id="GO:0070336">
    <property type="term" value="F:flap-structured DNA binding"/>
    <property type="evidence" value="ECO:0007669"/>
    <property type="project" value="TreeGrafter"/>
</dbReference>
<dbReference type="AlphaFoldDB" id="A0A061IZS4"/>
<comment type="catalytic activity">
    <reaction evidence="1 8">
        <text>Hydrolytically removes 5'-nucleotides successively from the 3'-hydroxy termini of 3'-hydroxy-terminated oligonucleotides.</text>
        <dbReference type="EC" id="3.1.4.1"/>
    </reaction>
</comment>
<comment type="caution">
    <text evidence="11">The sequence shown here is derived from an EMBL/GenBank/DDBJ whole genome shotgun (WGS) entry which is preliminary data.</text>
</comment>
<accession>A0A061IZS4</accession>
<keyword evidence="6 8" id="KW-0460">Magnesium</keyword>
<organism evidence="11 12">
    <name type="scientific">Trypanosoma rangeli SC58</name>
    <dbReference type="NCBI Taxonomy" id="429131"/>
    <lineage>
        <taxon>Eukaryota</taxon>
        <taxon>Discoba</taxon>
        <taxon>Euglenozoa</taxon>
        <taxon>Kinetoplastea</taxon>
        <taxon>Metakinetoplastina</taxon>
        <taxon>Trypanosomatida</taxon>
        <taxon>Trypanosomatidae</taxon>
        <taxon>Trypanosoma</taxon>
        <taxon>Herpetosoma</taxon>
    </lineage>
</organism>
<dbReference type="PANTHER" id="PTHR15749:SF4">
    <property type="entry name" value="FANCONI-ASSOCIATED NUCLEASE 1"/>
    <property type="match status" value="1"/>
</dbReference>
<evidence type="ECO:0000313" key="11">
    <source>
        <dbReference type="EMBL" id="ESL07545.1"/>
    </source>
</evidence>
<name>A0A061IZS4_TRYRA</name>
<evidence type="ECO:0000256" key="4">
    <source>
        <dbReference type="ARBA" id="ARBA00022723"/>
    </source>
</evidence>
<dbReference type="PANTHER" id="PTHR15749">
    <property type="entry name" value="FANCONI-ASSOCIATED NUCLEASE 1"/>
    <property type="match status" value="1"/>
</dbReference>
<evidence type="ECO:0000256" key="6">
    <source>
        <dbReference type="ARBA" id="ARBA00022842"/>
    </source>
</evidence>
<dbReference type="GO" id="GO:0046872">
    <property type="term" value="F:metal ion binding"/>
    <property type="evidence" value="ECO:0007669"/>
    <property type="project" value="UniProtKB-KW"/>
</dbReference>
<comment type="cofactor">
    <cofactor evidence="8">
        <name>Mg(2+)</name>
        <dbReference type="ChEBI" id="CHEBI:18420"/>
    </cofactor>
    <cofactor evidence="8">
        <name>Mn(2+)</name>
        <dbReference type="ChEBI" id="CHEBI:29035"/>
    </cofactor>
</comment>
<comment type="subcellular location">
    <subcellularLocation>
        <location evidence="8">Nucleus</location>
    </subcellularLocation>
</comment>
<dbReference type="EMBL" id="AUPL01004764">
    <property type="protein sequence ID" value="ESL07545.1"/>
    <property type="molecule type" value="Genomic_DNA"/>
</dbReference>
<keyword evidence="8" id="KW-0234">DNA repair</keyword>
<evidence type="ECO:0000256" key="1">
    <source>
        <dbReference type="ARBA" id="ARBA00000983"/>
    </source>
</evidence>
<evidence type="ECO:0000313" key="12">
    <source>
        <dbReference type="Proteomes" id="UP000031737"/>
    </source>
</evidence>
<dbReference type="Pfam" id="PF08774">
    <property type="entry name" value="VRR_NUC"/>
    <property type="match status" value="1"/>
</dbReference>
<evidence type="ECO:0000256" key="8">
    <source>
        <dbReference type="RuleBase" id="RU365033"/>
    </source>
</evidence>
<sequence>MLDEDGIATQPTLWQASLTPMLEAFHAAIWYILRYCGPAIEGAELLLWRTLLQLPLRAAAAGVHGSSRGGEELELLVRLALRVPTWMRVRQLEERYAEYMHFRPALDRLSALCVDIYNDGHETRRDETFVRLLDGAAVAELVMVAKCEDATELLRVARVRDLRQLVLLLRAGAGRGKRVDGGEQDANAHRGDDSDGEAVGDNPVRAGIHGATAGKRSTGGVRRLSMALPLRKDDLIRCILAMDCTAALFAASWDAVVGPVCRVHERFKKSVYQVAKLLHVLACPCGTGGVFSVLGRSSPPRPLSAALSLLAPKLLLWQTARVSCVPTPPWWHTNGVASEEPSSPASAPLCLFTSPESLASYMGALELHQALLEATAGKLQRGEGLRFATASHAAVEDSLARLQQQQPLRRKRGRPESTASEPSNDPVPSGKRNSSEAGFVTVEFLLQQGGLLYEHLLPFLPKYAWFACAELLVPLLQFNKEYALANQWLRTLLGEPVHVVASACGSVKFPFYYRPQKRGKWYHRVAQNLVLLGDKRAALEMLEKQQQNWRQQSSRTPQCVCVEAAKRLPVGLQRRARLLSAVFPSPKGSRGGENKVAVYNAVNEYHRRHFCRRFDRIAIERTLALLHRSLRRWTPFPASYMSFISHLLAAKVVTIHAARDTMDLTLWSDPSHSMTACRVEKHVLRWFGVGRSSRGGWTGVHCEGRWFACLARLLLWDAYVFDPTPQRCREAEQETAAGMSDYIWLSPLQDDPFDLIAAAAFCHRRRRLIEARLEFFEACPRETIIEYVRRRCRTREAPIKGTSPAREGKQTREEQQRETESDASLWSIEEEDEEEKRGDAMVLPGQPMLLQGEQLEETSPAFFACDDACVLHMVDVEELPLLSILRAIPQRPLCALLRCMFLSPPEEGHTVCFAGFPDLVLWREMPLSLLGTDFKLVEVKSPHDALSDKQLAAIDALCRCGFDVSVARIVESSQAVNEAGPCGTHSSSSDRAQDAALLNAELVL</sequence>
<dbReference type="VEuPathDB" id="TriTrypDB:TRSC58_04764"/>
<dbReference type="GO" id="GO:0004528">
    <property type="term" value="F:phosphodiesterase I activity"/>
    <property type="evidence" value="ECO:0007669"/>
    <property type="project" value="UniProtKB-EC"/>
</dbReference>